<dbReference type="Proteomes" id="UP000075398">
    <property type="component" value="Unassembled WGS sequence"/>
</dbReference>
<organism evidence="1 2">
    <name type="scientific">Candidatus Methanofastidiosum methylothiophilum</name>
    <dbReference type="NCBI Taxonomy" id="1705564"/>
    <lineage>
        <taxon>Archaea</taxon>
        <taxon>Methanobacteriati</taxon>
        <taxon>Methanobacteriota</taxon>
        <taxon>Stenosarchaea group</taxon>
        <taxon>Candidatus Methanofastidiosia</taxon>
        <taxon>Candidatus Methanofastidiosales</taxon>
        <taxon>Candidatus Methanofastidiosaceae</taxon>
        <taxon>Candidatus Methanofastidiosum</taxon>
    </lineage>
</organism>
<evidence type="ECO:0000313" key="1">
    <source>
        <dbReference type="EMBL" id="KYC47314.1"/>
    </source>
</evidence>
<dbReference type="Pfam" id="PF09890">
    <property type="entry name" value="DUF2117"/>
    <property type="match status" value="1"/>
</dbReference>
<dbReference type="EMBL" id="LNGC01000154">
    <property type="protein sequence ID" value="KYC47314.1"/>
    <property type="molecule type" value="Genomic_DNA"/>
</dbReference>
<evidence type="ECO:0000313" key="2">
    <source>
        <dbReference type="Proteomes" id="UP000075398"/>
    </source>
</evidence>
<dbReference type="InterPro" id="IPR012032">
    <property type="entry name" value="UCP006598"/>
</dbReference>
<accession>A0A150IRM2</accession>
<comment type="caution">
    <text evidence="1">The sequence shown here is derived from an EMBL/GenBank/DDBJ whole genome shotgun (WGS) entry which is preliminary data.</text>
</comment>
<protein>
    <recommendedName>
        <fullName evidence="3">DUF2117 domain-containing protein</fullName>
    </recommendedName>
</protein>
<sequence length="346" mass="39035">MLALLFHGIDIFYDKRSKDILDKLSSRYNLKPYVVGTMGITSLFDSGIQGVELIFNRPSVAISELKGFDSVLLVLKARSIDTAKTFLGAIGERAHFQGEILGIDINNNSLFEVKSSFSDMKSYLISLGFKEESIGKGIDVKVEDNYLVREIRGCKSGELLLFDGLVVGRIIDEEVRIYLKDKKIEKIKGVDIKKHGLEKINEVDIFSLKVDSTEGFEAREMFIIKKLDGQNILFVNHDAYSIYKNLSNLSGAVTVGDDTTRISGYILKRFGVPLIGIVDGDKDGLIKGENFYKGSVLFEVEGDDKTGEKVQSLFFRRDIIIKHDFQKLKNDIEKYLGKEIIRKIEY</sequence>
<dbReference type="AlphaFoldDB" id="A0A150IRM2"/>
<gene>
    <name evidence="1" type="ORF">AMQ22_01982</name>
</gene>
<evidence type="ECO:0008006" key="3">
    <source>
        <dbReference type="Google" id="ProtNLM"/>
    </source>
</evidence>
<reference evidence="1 2" key="1">
    <citation type="journal article" date="2016" name="ISME J.">
        <title>Chasing the elusive Euryarchaeota class WSA2: genomes reveal a uniquely fastidious methyl-reducing methanogen.</title>
        <authorList>
            <person name="Nobu M.K."/>
            <person name="Narihiro T."/>
            <person name="Kuroda K."/>
            <person name="Mei R."/>
            <person name="Liu W.T."/>
        </authorList>
    </citation>
    <scope>NUCLEOTIDE SEQUENCE [LARGE SCALE GENOMIC DNA]</scope>
    <source>
        <strain evidence="1">U1lsi0528_Bin055</strain>
    </source>
</reference>
<proteinExistence type="predicted"/>
<name>A0A150IRM2_9EURY</name>